<dbReference type="InterPro" id="IPR000748">
    <property type="entry name" value="PsdUridine_synth_RsuA/RluB/E/F"/>
</dbReference>
<dbReference type="InterPro" id="IPR006145">
    <property type="entry name" value="PsdUridine_synth_RsuA/RluA"/>
</dbReference>
<comment type="similarity">
    <text evidence="1 4">Belongs to the pseudouridine synthase RsuA family.</text>
</comment>
<evidence type="ECO:0000256" key="2">
    <source>
        <dbReference type="ARBA" id="ARBA00022884"/>
    </source>
</evidence>
<dbReference type="RefSeq" id="WP_051456712.1">
    <property type="nucleotide sequence ID" value="NZ_ATAX01000036.1"/>
</dbReference>
<comment type="caution">
    <text evidence="6">The sequence shown here is derived from an EMBL/GenBank/DDBJ whole genome shotgun (WGS) entry which is preliminary data.</text>
</comment>
<dbReference type="Gene3D" id="3.30.70.580">
    <property type="entry name" value="Pseudouridine synthase I, catalytic domain, N-terminal subdomain"/>
    <property type="match status" value="1"/>
</dbReference>
<dbReference type="Proteomes" id="UP000019365">
    <property type="component" value="Unassembled WGS sequence"/>
</dbReference>
<feature type="domain" description="Pseudouridine synthase RsuA/RluA-like" evidence="5">
    <location>
        <begin position="3"/>
        <end position="157"/>
    </location>
</feature>
<keyword evidence="3 4" id="KW-0413">Isomerase</keyword>
<dbReference type="GO" id="GO:0140098">
    <property type="term" value="F:catalytic activity, acting on RNA"/>
    <property type="evidence" value="ECO:0007669"/>
    <property type="project" value="UniProtKB-ARBA"/>
</dbReference>
<dbReference type="EMBL" id="ATAX01000036">
    <property type="protein sequence ID" value="EWM52278.1"/>
    <property type="molecule type" value="Genomic_DNA"/>
</dbReference>
<dbReference type="AlphaFoldDB" id="W7UEC8"/>
<evidence type="ECO:0000259" key="5">
    <source>
        <dbReference type="Pfam" id="PF00849"/>
    </source>
</evidence>
<dbReference type="PANTHER" id="PTHR47683">
    <property type="entry name" value="PSEUDOURIDINE SYNTHASE FAMILY PROTEIN-RELATED"/>
    <property type="match status" value="1"/>
</dbReference>
<dbReference type="GO" id="GO:0003723">
    <property type="term" value="F:RNA binding"/>
    <property type="evidence" value="ECO:0007669"/>
    <property type="project" value="UniProtKB-KW"/>
</dbReference>
<dbReference type="GO" id="GO:0001522">
    <property type="term" value="P:pseudouridine synthesis"/>
    <property type="evidence" value="ECO:0007669"/>
    <property type="project" value="InterPro"/>
</dbReference>
<dbReference type="InterPro" id="IPR020094">
    <property type="entry name" value="TruA/RsuA/RluB/E/F_N"/>
</dbReference>
<evidence type="ECO:0000313" key="7">
    <source>
        <dbReference type="Proteomes" id="UP000019365"/>
    </source>
</evidence>
<name>W7UEC8_RUMFL</name>
<dbReference type="PROSITE" id="PS01149">
    <property type="entry name" value="PSI_RSU"/>
    <property type="match status" value="1"/>
</dbReference>
<organism evidence="6 7">
    <name type="scientific">Ruminococcus flavefaciens 007c</name>
    <dbReference type="NCBI Taxonomy" id="1341157"/>
    <lineage>
        <taxon>Bacteria</taxon>
        <taxon>Bacillati</taxon>
        <taxon>Bacillota</taxon>
        <taxon>Clostridia</taxon>
        <taxon>Eubacteriales</taxon>
        <taxon>Oscillospiraceae</taxon>
        <taxon>Ruminococcus</taxon>
    </lineage>
</organism>
<dbReference type="PATRIC" id="fig|1341157.4.peg.3050"/>
<dbReference type="OrthoDB" id="9807213at2"/>
<proteinExistence type="inferred from homology"/>
<protein>
    <recommendedName>
        <fullName evidence="4">Pseudouridine synthase</fullName>
        <ecNumber evidence="4">5.4.99.-</ecNumber>
    </recommendedName>
</protein>
<dbReference type="GO" id="GO:0009982">
    <property type="term" value="F:pseudouridine synthase activity"/>
    <property type="evidence" value="ECO:0007669"/>
    <property type="project" value="InterPro"/>
</dbReference>
<evidence type="ECO:0000256" key="1">
    <source>
        <dbReference type="ARBA" id="ARBA00008348"/>
    </source>
</evidence>
<reference evidence="6 7" key="1">
    <citation type="journal article" date="2014" name="PLoS ONE">
        <title>Rumen cellulosomics: divergent fiber-degrading strategies revealed by comparative genome-wide analysis of six ruminococcal strains.</title>
        <authorList>
            <person name="Dassa B."/>
            <person name="Borovok I."/>
            <person name="Ruimy-Israeli V."/>
            <person name="Lamed R."/>
            <person name="Flint H.J."/>
            <person name="Duncan S.H."/>
            <person name="Henrissat B."/>
            <person name="Coutinho P."/>
            <person name="Morrison M."/>
            <person name="Mosoni P."/>
            <person name="Yeoman C.J."/>
            <person name="White B.A."/>
            <person name="Bayer E.A."/>
        </authorList>
    </citation>
    <scope>NUCLEOTIDE SEQUENCE [LARGE SCALE GENOMIC DNA]</scope>
    <source>
        <strain evidence="6 7">007c</strain>
    </source>
</reference>
<dbReference type="InterPro" id="IPR020103">
    <property type="entry name" value="PsdUridine_synth_cat_dom_sf"/>
</dbReference>
<keyword evidence="2" id="KW-0694">RNA-binding</keyword>
<dbReference type="EC" id="5.4.99.-" evidence="4"/>
<dbReference type="InterPro" id="IPR042092">
    <property type="entry name" value="PsdUridine_s_RsuA/RluB/E/F_cat"/>
</dbReference>
<evidence type="ECO:0000256" key="4">
    <source>
        <dbReference type="RuleBase" id="RU003887"/>
    </source>
</evidence>
<dbReference type="eggNOG" id="COG1187">
    <property type="taxonomic scope" value="Bacteria"/>
</dbReference>
<dbReference type="GO" id="GO:0006364">
    <property type="term" value="P:rRNA processing"/>
    <property type="evidence" value="ECO:0007669"/>
    <property type="project" value="UniProtKB-ARBA"/>
</dbReference>
<dbReference type="SUPFAM" id="SSF55120">
    <property type="entry name" value="Pseudouridine synthase"/>
    <property type="match status" value="1"/>
</dbReference>
<dbReference type="Pfam" id="PF00849">
    <property type="entry name" value="PseudoU_synth_2"/>
    <property type="match status" value="1"/>
</dbReference>
<evidence type="ECO:0000313" key="6">
    <source>
        <dbReference type="EMBL" id="EWM52278.1"/>
    </source>
</evidence>
<gene>
    <name evidence="6" type="ORF">RF007C_13070</name>
</gene>
<dbReference type="InterPro" id="IPR050343">
    <property type="entry name" value="RsuA_PseudoU_synthase"/>
</dbReference>
<keyword evidence="7" id="KW-1185">Reference proteome</keyword>
<dbReference type="InterPro" id="IPR018496">
    <property type="entry name" value="PsdUridine_synth_RsuA/RluB_CS"/>
</dbReference>
<accession>W7UEC8</accession>
<evidence type="ECO:0000256" key="3">
    <source>
        <dbReference type="ARBA" id="ARBA00023235"/>
    </source>
</evidence>
<sequence>MLYYMFNKPQGCVTARTDAVHRTVMDYFPKELAERLHPVGRLDMDTCGLLILTDDGDLDFRIMQPDRHISKSYFFYALGAMDAEKQHRLECGMELAGFTARSAEFRLIKEYRTAELEAFMPAKRREKYMKNPDGPAFAGILTIHEGKKHEVKRLLEAVHCRIFYLRRDSIGGLSLDSSLEAGEYRPLTEKELELLINDEKNRSVQNTDAK</sequence>
<dbReference type="Gene3D" id="3.30.70.1560">
    <property type="entry name" value="Alpha-L RNA-binding motif"/>
    <property type="match status" value="1"/>
</dbReference>
<dbReference type="PANTHER" id="PTHR47683:SF4">
    <property type="entry name" value="PSEUDOURIDINE SYNTHASE"/>
    <property type="match status" value="1"/>
</dbReference>
<dbReference type="NCBIfam" id="TIGR00093">
    <property type="entry name" value="pseudouridine synthase"/>
    <property type="match status" value="1"/>
</dbReference>